<dbReference type="Pfam" id="PF07589">
    <property type="entry name" value="PEP-CTERM"/>
    <property type="match status" value="1"/>
</dbReference>
<dbReference type="KEGG" id="mfy:HH212_19025"/>
<keyword evidence="4" id="KW-1185">Reference proteome</keyword>
<name>A0A7Z2ZV95_9BURK</name>
<dbReference type="AlphaFoldDB" id="A0A7Z2ZV95"/>
<feature type="chain" id="PRO_5031120582" evidence="1">
    <location>
        <begin position="24"/>
        <end position="259"/>
    </location>
</feature>
<feature type="signal peptide" evidence="1">
    <location>
        <begin position="1"/>
        <end position="23"/>
    </location>
</feature>
<dbReference type="RefSeq" id="WP_170203944.1">
    <property type="nucleotide sequence ID" value="NZ_CP051685.1"/>
</dbReference>
<gene>
    <name evidence="3" type="ORF">HH212_19025</name>
</gene>
<proteinExistence type="predicted"/>
<organism evidence="3 4">
    <name type="scientific">Massilia forsythiae</name>
    <dbReference type="NCBI Taxonomy" id="2728020"/>
    <lineage>
        <taxon>Bacteria</taxon>
        <taxon>Pseudomonadati</taxon>
        <taxon>Pseudomonadota</taxon>
        <taxon>Betaproteobacteria</taxon>
        <taxon>Burkholderiales</taxon>
        <taxon>Oxalobacteraceae</taxon>
        <taxon>Telluria group</taxon>
        <taxon>Massilia</taxon>
    </lineage>
</organism>
<dbReference type="InterPro" id="IPR013424">
    <property type="entry name" value="Ice-binding_C"/>
</dbReference>
<evidence type="ECO:0000259" key="2">
    <source>
        <dbReference type="Pfam" id="PF07589"/>
    </source>
</evidence>
<dbReference type="Proteomes" id="UP000502415">
    <property type="component" value="Chromosome"/>
</dbReference>
<feature type="domain" description="Ice-binding protein C-terminal" evidence="2">
    <location>
        <begin position="227"/>
        <end position="252"/>
    </location>
</feature>
<evidence type="ECO:0000256" key="1">
    <source>
        <dbReference type="SAM" id="SignalP"/>
    </source>
</evidence>
<sequence>MRLKSVLLSLSAAAAMHAGVAHANLIVNGNFESTTNGTNKQLSYGTSSASNRTTLTGWTSYNGSDGGYNFVLNAATATTSASVLQLRGTNNGFSGSSDGGNFFASDPLYYPGVLYQYVNGLTVGSTYTVTFEYALAQQTNFSGPNVDDYWQVGLGTSTAGPSQATTALSIADGGFSGWKNATMTFTATGVNQALWFLAKGSSTGAPPFMLLDNVSMNAASTTNPSSAVSEPSSLSMLLGGLGLVGALAYRRRGVARKPA</sequence>
<reference evidence="3 4" key="1">
    <citation type="submission" date="2020-04" db="EMBL/GenBank/DDBJ databases">
        <title>Genome sequencing of novel species.</title>
        <authorList>
            <person name="Heo J."/>
            <person name="Kim S.-J."/>
            <person name="Kim J.-S."/>
            <person name="Hong S.-B."/>
            <person name="Kwon S.-W."/>
        </authorList>
    </citation>
    <scope>NUCLEOTIDE SEQUENCE [LARGE SCALE GENOMIC DNA]</scope>
    <source>
        <strain evidence="3 4">GN2-R2</strain>
    </source>
</reference>
<accession>A0A7Z2ZV95</accession>
<dbReference type="Gene3D" id="2.60.120.260">
    <property type="entry name" value="Galactose-binding domain-like"/>
    <property type="match status" value="1"/>
</dbReference>
<evidence type="ECO:0000313" key="3">
    <source>
        <dbReference type="EMBL" id="QJE01857.1"/>
    </source>
</evidence>
<dbReference type="EMBL" id="CP051685">
    <property type="protein sequence ID" value="QJE01857.1"/>
    <property type="molecule type" value="Genomic_DNA"/>
</dbReference>
<evidence type="ECO:0000313" key="4">
    <source>
        <dbReference type="Proteomes" id="UP000502415"/>
    </source>
</evidence>
<keyword evidence="1" id="KW-0732">Signal</keyword>
<protein>
    <submittedName>
        <fullName evidence="3">PEP-CTERM sorting domain-containing protein</fullName>
    </submittedName>
</protein>